<organism evidence="2 3">
    <name type="scientific">Streptomyces axinellae</name>
    <dbReference type="NCBI Taxonomy" id="552788"/>
    <lineage>
        <taxon>Bacteria</taxon>
        <taxon>Bacillati</taxon>
        <taxon>Actinomycetota</taxon>
        <taxon>Actinomycetes</taxon>
        <taxon>Kitasatosporales</taxon>
        <taxon>Streptomycetaceae</taxon>
        <taxon>Streptomyces</taxon>
    </lineage>
</organism>
<protein>
    <submittedName>
        <fullName evidence="2">Tetratricopeptide repeat protein</fullName>
    </submittedName>
</protein>
<name>A0ABN3QWK7_9ACTN</name>
<dbReference type="InterPro" id="IPR011990">
    <property type="entry name" value="TPR-like_helical_dom_sf"/>
</dbReference>
<evidence type="ECO:0000259" key="1">
    <source>
        <dbReference type="Pfam" id="PF12688"/>
    </source>
</evidence>
<dbReference type="Pfam" id="PF12688">
    <property type="entry name" value="TPR_5"/>
    <property type="match status" value="1"/>
</dbReference>
<feature type="domain" description="Tetratrico peptide repeat group 5" evidence="1">
    <location>
        <begin position="65"/>
        <end position="182"/>
    </location>
</feature>
<dbReference type="SUPFAM" id="SSF48452">
    <property type="entry name" value="TPR-like"/>
    <property type="match status" value="1"/>
</dbReference>
<proteinExistence type="predicted"/>
<comment type="caution">
    <text evidence="2">The sequence shown here is derived from an EMBL/GenBank/DDBJ whole genome shotgun (WGS) entry which is preliminary data.</text>
</comment>
<accession>A0ABN3QWK7</accession>
<dbReference type="EMBL" id="BAAARJ010000029">
    <property type="protein sequence ID" value="GAA2637218.1"/>
    <property type="molecule type" value="Genomic_DNA"/>
</dbReference>
<evidence type="ECO:0000313" key="2">
    <source>
        <dbReference type="EMBL" id="GAA2637218.1"/>
    </source>
</evidence>
<reference evidence="2 3" key="1">
    <citation type="journal article" date="2019" name="Int. J. Syst. Evol. Microbiol.">
        <title>The Global Catalogue of Microorganisms (GCM) 10K type strain sequencing project: providing services to taxonomists for standard genome sequencing and annotation.</title>
        <authorList>
            <consortium name="The Broad Institute Genomics Platform"/>
            <consortium name="The Broad Institute Genome Sequencing Center for Infectious Disease"/>
            <person name="Wu L."/>
            <person name="Ma J."/>
        </authorList>
    </citation>
    <scope>NUCLEOTIDE SEQUENCE [LARGE SCALE GENOMIC DNA]</scope>
    <source>
        <strain evidence="2 3">JCM 16373</strain>
    </source>
</reference>
<dbReference type="InterPro" id="IPR041656">
    <property type="entry name" value="TPR_5"/>
</dbReference>
<gene>
    <name evidence="2" type="ORF">GCM10009863_62390</name>
</gene>
<sequence length="198" mass="21295">MCEGLTMDERGVDEQVMGEHGMADWEARVAEVWARLDALVEERGSGGFRAVIEELAAELPRGSAVADFERASSFDSTGHPERAVPLYREALRVGLTGERRRRAVIQLASSLRNLGHPEESVTLLRAELAAGSDQLDDAVRATLALALTDLGRAREGVSLLLLALAPHLPRYQRSMAGYARLLTAAGSEAGAESESDSV</sequence>
<dbReference type="Proteomes" id="UP001501447">
    <property type="component" value="Unassembled WGS sequence"/>
</dbReference>
<evidence type="ECO:0000313" key="3">
    <source>
        <dbReference type="Proteomes" id="UP001501447"/>
    </source>
</evidence>
<dbReference type="Gene3D" id="1.25.40.10">
    <property type="entry name" value="Tetratricopeptide repeat domain"/>
    <property type="match status" value="1"/>
</dbReference>
<keyword evidence="3" id="KW-1185">Reference proteome</keyword>